<protein>
    <recommendedName>
        <fullName evidence="2">DNA-(apurinic or apyrimidinic site) lyase</fullName>
        <ecNumber evidence="2">4.2.99.18</ecNumber>
    </recommendedName>
</protein>
<keyword evidence="4" id="KW-0227">DNA damage</keyword>
<dbReference type="PROSITE" id="PS01242">
    <property type="entry name" value="ZF_FPG_1"/>
    <property type="match status" value="1"/>
</dbReference>
<comment type="catalytic activity">
    <reaction evidence="13">
        <text>2'-deoxyribonucleotide-(2'-deoxyribose 5'-phosphate)-2'-deoxyribonucleotide-DNA = a 3'-end 2'-deoxyribonucleotide-(2,3-dehydro-2,3-deoxyribose 5'-phosphate)-DNA + a 5'-end 5'-phospho-2'-deoxyribonucleoside-DNA + H(+)</text>
        <dbReference type="Rhea" id="RHEA:66592"/>
        <dbReference type="Rhea" id="RHEA-COMP:13180"/>
        <dbReference type="Rhea" id="RHEA-COMP:16897"/>
        <dbReference type="Rhea" id="RHEA-COMP:17067"/>
        <dbReference type="ChEBI" id="CHEBI:15378"/>
        <dbReference type="ChEBI" id="CHEBI:136412"/>
        <dbReference type="ChEBI" id="CHEBI:157695"/>
        <dbReference type="ChEBI" id="CHEBI:167181"/>
        <dbReference type="EC" id="4.2.99.18"/>
    </reaction>
</comment>
<dbReference type="PANTHER" id="PTHR42697:SF1">
    <property type="entry name" value="ENDONUCLEASE 8"/>
    <property type="match status" value="1"/>
</dbReference>
<keyword evidence="12" id="KW-0326">Glycosidase</keyword>
<keyword evidence="9" id="KW-0234">DNA repair</keyword>
<keyword evidence="18" id="KW-1185">Reference proteome</keyword>
<evidence type="ECO:0000256" key="13">
    <source>
        <dbReference type="ARBA" id="ARBA00044632"/>
    </source>
</evidence>
<dbReference type="InterPro" id="IPR044090">
    <property type="entry name" value="Nei2_N"/>
</dbReference>
<dbReference type="SUPFAM" id="SSF57716">
    <property type="entry name" value="Glucocorticoid receptor-like (DNA-binding domain)"/>
    <property type="match status" value="1"/>
</dbReference>
<dbReference type="CDD" id="cd08971">
    <property type="entry name" value="AcNei2_N"/>
    <property type="match status" value="1"/>
</dbReference>
<keyword evidence="3" id="KW-0479">Metal-binding</keyword>
<comment type="caution">
    <text evidence="17">The sequence shown here is derived from an EMBL/GenBank/DDBJ whole genome shotgun (WGS) entry which is preliminary data.</text>
</comment>
<keyword evidence="10" id="KW-0456">Lyase</keyword>
<dbReference type="PROSITE" id="PS51068">
    <property type="entry name" value="FPG_CAT"/>
    <property type="match status" value="1"/>
</dbReference>
<evidence type="ECO:0000256" key="10">
    <source>
        <dbReference type="ARBA" id="ARBA00023239"/>
    </source>
</evidence>
<dbReference type="PROSITE" id="PS51066">
    <property type="entry name" value="ZF_FPG_2"/>
    <property type="match status" value="1"/>
</dbReference>
<dbReference type="Gene3D" id="3.20.190.10">
    <property type="entry name" value="MutM-like, N-terminal"/>
    <property type="match status" value="1"/>
</dbReference>
<gene>
    <name evidence="17" type="ORF">ACFPQB_14985</name>
</gene>
<evidence type="ECO:0000256" key="12">
    <source>
        <dbReference type="ARBA" id="ARBA00023295"/>
    </source>
</evidence>
<dbReference type="Gene3D" id="1.10.8.50">
    <property type="match status" value="1"/>
</dbReference>
<dbReference type="SMART" id="SM01232">
    <property type="entry name" value="H2TH"/>
    <property type="match status" value="1"/>
</dbReference>
<dbReference type="InterPro" id="IPR015886">
    <property type="entry name" value="H2TH_FPG"/>
</dbReference>
<evidence type="ECO:0000256" key="5">
    <source>
        <dbReference type="ARBA" id="ARBA00022771"/>
    </source>
</evidence>
<evidence type="ECO:0000256" key="8">
    <source>
        <dbReference type="ARBA" id="ARBA00023125"/>
    </source>
</evidence>
<comment type="similarity">
    <text evidence="1">Belongs to the FPG family.</text>
</comment>
<dbReference type="SUPFAM" id="SSF46946">
    <property type="entry name" value="S13-like H2TH domain"/>
    <property type="match status" value="1"/>
</dbReference>
<organism evidence="17 18">
    <name type="scientific">Nocardioides vastitatis</name>
    <dbReference type="NCBI Taxonomy" id="2568655"/>
    <lineage>
        <taxon>Bacteria</taxon>
        <taxon>Bacillati</taxon>
        <taxon>Actinomycetota</taxon>
        <taxon>Actinomycetes</taxon>
        <taxon>Propionibacteriales</taxon>
        <taxon>Nocardioidaceae</taxon>
        <taxon>Nocardioides</taxon>
    </lineage>
</organism>
<dbReference type="Proteomes" id="UP001596072">
    <property type="component" value="Unassembled WGS sequence"/>
</dbReference>
<evidence type="ECO:0000256" key="1">
    <source>
        <dbReference type="ARBA" id="ARBA00009409"/>
    </source>
</evidence>
<evidence type="ECO:0000256" key="3">
    <source>
        <dbReference type="ARBA" id="ARBA00022723"/>
    </source>
</evidence>
<evidence type="ECO:0000256" key="11">
    <source>
        <dbReference type="ARBA" id="ARBA00023268"/>
    </source>
</evidence>
<dbReference type="SUPFAM" id="SSF81624">
    <property type="entry name" value="N-terminal domain of MutM-like DNA repair proteins"/>
    <property type="match status" value="1"/>
</dbReference>
<evidence type="ECO:0000256" key="4">
    <source>
        <dbReference type="ARBA" id="ARBA00022763"/>
    </source>
</evidence>
<dbReference type="RefSeq" id="WP_136435646.1">
    <property type="nucleotide sequence ID" value="NZ_JBHSNS010000007.1"/>
</dbReference>
<dbReference type="Pfam" id="PF01149">
    <property type="entry name" value="Fapy_DNA_glyco"/>
    <property type="match status" value="1"/>
</dbReference>
<keyword evidence="5 14" id="KW-0863">Zinc-finger</keyword>
<evidence type="ECO:0000256" key="7">
    <source>
        <dbReference type="ARBA" id="ARBA00022833"/>
    </source>
</evidence>
<evidence type="ECO:0000256" key="14">
    <source>
        <dbReference type="PROSITE-ProRule" id="PRU00391"/>
    </source>
</evidence>
<proteinExistence type="inferred from homology"/>
<dbReference type="EC" id="4.2.99.18" evidence="2"/>
<dbReference type="InterPro" id="IPR035937">
    <property type="entry name" value="FPG_N"/>
</dbReference>
<dbReference type="InterPro" id="IPR015887">
    <property type="entry name" value="DNA_glyclase_Znf_dom_DNA_BS"/>
</dbReference>
<dbReference type="Pfam" id="PF06831">
    <property type="entry name" value="H2TH"/>
    <property type="match status" value="1"/>
</dbReference>
<dbReference type="InterPro" id="IPR012319">
    <property type="entry name" value="FPG_cat"/>
</dbReference>
<evidence type="ECO:0000259" key="15">
    <source>
        <dbReference type="PROSITE" id="PS51066"/>
    </source>
</evidence>
<evidence type="ECO:0000256" key="6">
    <source>
        <dbReference type="ARBA" id="ARBA00022801"/>
    </source>
</evidence>
<dbReference type="SMART" id="SM00898">
    <property type="entry name" value="Fapy_DNA_glyco"/>
    <property type="match status" value="1"/>
</dbReference>
<accession>A0ABW0ZH44</accession>
<evidence type="ECO:0000313" key="18">
    <source>
        <dbReference type="Proteomes" id="UP001596072"/>
    </source>
</evidence>
<keyword evidence="6" id="KW-0378">Hydrolase</keyword>
<keyword evidence="8" id="KW-0238">DNA-binding</keyword>
<evidence type="ECO:0000256" key="9">
    <source>
        <dbReference type="ARBA" id="ARBA00023204"/>
    </source>
</evidence>
<sequence>MPEGDAVRRTADRLDRALGGRTLLATDFRVPQLATTNLAGATVERTATHGKHLLTRLEQPDGRRLTLHTHLKMEGSWLVLPAGRRWPKPAHEARVVLRVEGADAVGFTLGLVELLPTADEHTVVGHLGPDLLGAWTADDEDVAVRRLTADRDRPLGEALLDQTVVAGLGTIWVAEGCFVHGVSPVTPVGEVQDPRRLLRRARLMLQTAVRQGRPVTTGDRREPVWVYRRQRQACRRCGTTILAGQLGAPGRERTTYWCPACQPTTPPEST</sequence>
<keyword evidence="11" id="KW-0511">Multifunctional enzyme</keyword>
<dbReference type="InterPro" id="IPR010979">
    <property type="entry name" value="Ribosomal_uS13-like_H2TH"/>
</dbReference>
<evidence type="ECO:0000313" key="17">
    <source>
        <dbReference type="EMBL" id="MFC5730226.1"/>
    </source>
</evidence>
<dbReference type="EMBL" id="JBHSNS010000007">
    <property type="protein sequence ID" value="MFC5730226.1"/>
    <property type="molecule type" value="Genomic_DNA"/>
</dbReference>
<dbReference type="PANTHER" id="PTHR42697">
    <property type="entry name" value="ENDONUCLEASE 8"/>
    <property type="match status" value="1"/>
</dbReference>
<keyword evidence="7" id="KW-0862">Zinc</keyword>
<evidence type="ECO:0000256" key="2">
    <source>
        <dbReference type="ARBA" id="ARBA00012720"/>
    </source>
</evidence>
<feature type="domain" description="Formamidopyrimidine-DNA glycosylase catalytic" evidence="16">
    <location>
        <begin position="2"/>
        <end position="106"/>
    </location>
</feature>
<reference evidence="18" key="1">
    <citation type="journal article" date="2019" name="Int. J. Syst. Evol. Microbiol.">
        <title>The Global Catalogue of Microorganisms (GCM) 10K type strain sequencing project: providing services to taxonomists for standard genome sequencing and annotation.</title>
        <authorList>
            <consortium name="The Broad Institute Genomics Platform"/>
            <consortium name="The Broad Institute Genome Sequencing Center for Infectious Disease"/>
            <person name="Wu L."/>
            <person name="Ma J."/>
        </authorList>
    </citation>
    <scope>NUCLEOTIDE SEQUENCE [LARGE SCALE GENOMIC DNA]</scope>
    <source>
        <strain evidence="18">YIM 94188</strain>
    </source>
</reference>
<feature type="domain" description="FPG-type" evidence="15">
    <location>
        <begin position="225"/>
        <end position="263"/>
    </location>
</feature>
<dbReference type="InterPro" id="IPR000214">
    <property type="entry name" value="Znf_DNA_glyclase/AP_lyase"/>
</dbReference>
<name>A0ABW0ZH44_9ACTN</name>
<evidence type="ECO:0000259" key="16">
    <source>
        <dbReference type="PROSITE" id="PS51068"/>
    </source>
</evidence>